<accession>A0A1Y1M7C0</accession>
<evidence type="ECO:0000313" key="1">
    <source>
        <dbReference type="EMBL" id="JAV81623.1"/>
    </source>
</evidence>
<dbReference type="AlphaFoldDB" id="A0A1Y1M7C0"/>
<name>A0A1Y1M7C0_PHOPY</name>
<proteinExistence type="predicted"/>
<sequence>MTDTKPREDHQDDQSSISWTGIIVPLSKSADFFGEKKTMDYVEPGAFDRYFYFMECERVIFHAKGKTLHQAAGSGETPLQRHVGVTVIRGRHLVVENQK</sequence>
<dbReference type="EMBL" id="GEZM01038492">
    <property type="protein sequence ID" value="JAV81623.1"/>
    <property type="molecule type" value="Transcribed_RNA"/>
</dbReference>
<protein>
    <submittedName>
        <fullName evidence="1">Uncharacterized protein</fullName>
    </submittedName>
</protein>
<organism evidence="1">
    <name type="scientific">Photinus pyralis</name>
    <name type="common">Common eastern firefly</name>
    <name type="synonym">Lampyris pyralis</name>
    <dbReference type="NCBI Taxonomy" id="7054"/>
    <lineage>
        <taxon>Eukaryota</taxon>
        <taxon>Metazoa</taxon>
        <taxon>Ecdysozoa</taxon>
        <taxon>Arthropoda</taxon>
        <taxon>Hexapoda</taxon>
        <taxon>Insecta</taxon>
        <taxon>Pterygota</taxon>
        <taxon>Neoptera</taxon>
        <taxon>Endopterygota</taxon>
        <taxon>Coleoptera</taxon>
        <taxon>Polyphaga</taxon>
        <taxon>Elateriformia</taxon>
        <taxon>Elateroidea</taxon>
        <taxon>Lampyridae</taxon>
        <taxon>Lampyrinae</taxon>
        <taxon>Photinus</taxon>
    </lineage>
</organism>
<reference evidence="1" key="1">
    <citation type="journal article" date="2016" name="Sci. Rep.">
        <title>Molecular characterization of firefly nuptial gifts: a multi-omics approach sheds light on postcopulatory sexual selection.</title>
        <authorList>
            <person name="Al-Wathiqui N."/>
            <person name="Fallon T.R."/>
            <person name="South A."/>
            <person name="Weng J.K."/>
            <person name="Lewis S.M."/>
        </authorList>
    </citation>
    <scope>NUCLEOTIDE SEQUENCE</scope>
</reference>